<evidence type="ECO:0000256" key="3">
    <source>
        <dbReference type="ARBA" id="ARBA00001947"/>
    </source>
</evidence>
<dbReference type="SUPFAM" id="SSF144052">
    <property type="entry name" value="Thermophilic metalloprotease-like"/>
    <property type="match status" value="1"/>
</dbReference>
<comment type="similarity">
    <text evidence="4">Belongs to the peptidase M29 family.</text>
</comment>
<evidence type="ECO:0000256" key="2">
    <source>
        <dbReference type="ARBA" id="ARBA00001946"/>
    </source>
</evidence>
<sequence length="371" mass="42114">MKDPRIEKLAKILIHYSCQLQKGEKVLIENFGLEKELVIALIREAYKAGGHPFVSIKDHQINRALLLGGQEEQFEMMADFEANVMKEMDAYIGLRSGKNINEFADVPEEKMKLEGRTIGQKVHREIRVPKTKWVVLRYPNESMAQLAKMSTEAFEDFYFNVCTLDYEKMDKAMDALVELMNKTDKVHIKGPGTDLTFSIKDIPAIKCAGRMNIPDGEVFTAPVKNSVNGTITFNTPSPYQGFTFENVRLTFKDGKIIDASANDTKRLNSILDTDEGARYIGEFAIGVNPYILHPMQDILFDEKIAGSFHFTPGQCYDEAYNGNHSNIHWDLVAIQRPEYGGGEIYFDDVLIRKDGLFVIPELEQLNPENLK</sequence>
<keyword evidence="7" id="KW-0479">Metal-binding</keyword>
<keyword evidence="6" id="KW-0645">Protease</keyword>
<evidence type="ECO:0000256" key="7">
    <source>
        <dbReference type="ARBA" id="ARBA00022723"/>
    </source>
</evidence>
<evidence type="ECO:0000256" key="1">
    <source>
        <dbReference type="ARBA" id="ARBA00001941"/>
    </source>
</evidence>
<dbReference type="InterPro" id="IPR000787">
    <property type="entry name" value="Peptidase_M29"/>
</dbReference>
<dbReference type="GO" id="GO:0006508">
    <property type="term" value="P:proteolysis"/>
    <property type="evidence" value="ECO:0007669"/>
    <property type="project" value="UniProtKB-KW"/>
</dbReference>
<dbReference type="EMBL" id="LWBR01000013">
    <property type="protein sequence ID" value="KZN97076.1"/>
    <property type="molecule type" value="Genomic_DNA"/>
</dbReference>
<dbReference type="InterPro" id="IPR052170">
    <property type="entry name" value="M29_Exopeptidase"/>
</dbReference>
<reference evidence="10 11" key="1">
    <citation type="submission" date="2016-04" db="EMBL/GenBank/DDBJ databases">
        <title>Draft genome sequence of Aeribacillus pallidus 8m3 from petroleum reservoir.</title>
        <authorList>
            <person name="Poltaraus A.B."/>
            <person name="Nazina T.N."/>
            <person name="Tourova T.P."/>
            <person name="Malakho S.M."/>
            <person name="Korshunova A.V."/>
            <person name="Sokolova D.S."/>
        </authorList>
    </citation>
    <scope>NUCLEOTIDE SEQUENCE [LARGE SCALE GENOMIC DNA]</scope>
    <source>
        <strain evidence="10 11">8m3</strain>
    </source>
</reference>
<keyword evidence="9" id="KW-0482">Metalloprotease</keyword>
<comment type="cofactor">
    <cofactor evidence="2">
        <name>Mg(2+)</name>
        <dbReference type="ChEBI" id="CHEBI:18420"/>
    </cofactor>
</comment>
<dbReference type="GO" id="GO:0004177">
    <property type="term" value="F:aminopeptidase activity"/>
    <property type="evidence" value="ECO:0007669"/>
    <property type="project" value="UniProtKB-KW"/>
</dbReference>
<dbReference type="GO" id="GO:0046872">
    <property type="term" value="F:metal ion binding"/>
    <property type="evidence" value="ECO:0007669"/>
    <property type="project" value="UniProtKB-KW"/>
</dbReference>
<evidence type="ECO:0000313" key="10">
    <source>
        <dbReference type="EMBL" id="KZN97076.1"/>
    </source>
</evidence>
<dbReference type="PANTHER" id="PTHR34448">
    <property type="entry name" value="AMINOPEPTIDASE"/>
    <property type="match status" value="1"/>
</dbReference>
<keyword evidence="5 10" id="KW-0031">Aminopeptidase</keyword>
<proteinExistence type="inferred from homology"/>
<evidence type="ECO:0000256" key="4">
    <source>
        <dbReference type="ARBA" id="ARBA00008236"/>
    </source>
</evidence>
<dbReference type="OrthoDB" id="9803993at2"/>
<protein>
    <submittedName>
        <fullName evidence="10">Aminopeptidase</fullName>
    </submittedName>
</protein>
<accession>A0A165YHD6</accession>
<dbReference type="PANTHER" id="PTHR34448:SF1">
    <property type="entry name" value="BLL6088 PROTEIN"/>
    <property type="match status" value="1"/>
</dbReference>
<dbReference type="GO" id="GO:0008237">
    <property type="term" value="F:metallopeptidase activity"/>
    <property type="evidence" value="ECO:0007669"/>
    <property type="project" value="UniProtKB-KW"/>
</dbReference>
<dbReference type="Proteomes" id="UP000076476">
    <property type="component" value="Unassembled WGS sequence"/>
</dbReference>
<dbReference type="AlphaFoldDB" id="A0A165YHD6"/>
<dbReference type="STRING" id="33936.AZI98_05795"/>
<evidence type="ECO:0000256" key="5">
    <source>
        <dbReference type="ARBA" id="ARBA00022438"/>
    </source>
</evidence>
<evidence type="ECO:0000256" key="6">
    <source>
        <dbReference type="ARBA" id="ARBA00022670"/>
    </source>
</evidence>
<keyword evidence="11" id="KW-1185">Reference proteome</keyword>
<comment type="caution">
    <text evidence="10">The sequence shown here is derived from an EMBL/GenBank/DDBJ whole genome shotgun (WGS) entry which is preliminary data.</text>
</comment>
<dbReference type="RefSeq" id="WP_063387333.1">
    <property type="nucleotide sequence ID" value="NZ_LWBR01000013.1"/>
</dbReference>
<dbReference type="InterPro" id="IPR035097">
    <property type="entry name" value="M29_N-terminal"/>
</dbReference>
<comment type="cofactor">
    <cofactor evidence="3">
        <name>Zn(2+)</name>
        <dbReference type="ChEBI" id="CHEBI:29105"/>
    </cofactor>
</comment>
<dbReference type="Gene3D" id="3.40.1830.10">
    <property type="entry name" value="Thermophilic metalloprotease (M29)"/>
    <property type="match status" value="1"/>
</dbReference>
<comment type="cofactor">
    <cofactor evidence="1">
        <name>Co(2+)</name>
        <dbReference type="ChEBI" id="CHEBI:48828"/>
    </cofactor>
</comment>
<evidence type="ECO:0000256" key="8">
    <source>
        <dbReference type="ARBA" id="ARBA00022801"/>
    </source>
</evidence>
<dbReference type="Pfam" id="PF02073">
    <property type="entry name" value="Peptidase_M29"/>
    <property type="match status" value="1"/>
</dbReference>
<evidence type="ECO:0000313" key="11">
    <source>
        <dbReference type="Proteomes" id="UP000076476"/>
    </source>
</evidence>
<gene>
    <name evidence="10" type="ORF">AZI98_05795</name>
</gene>
<name>A0A165YHD6_9BACI</name>
<keyword evidence="8" id="KW-0378">Hydrolase</keyword>
<evidence type="ECO:0000256" key="9">
    <source>
        <dbReference type="ARBA" id="ARBA00023049"/>
    </source>
</evidence>
<organism evidence="10 11">
    <name type="scientific">Aeribacillus pallidus</name>
    <dbReference type="NCBI Taxonomy" id="33936"/>
    <lineage>
        <taxon>Bacteria</taxon>
        <taxon>Bacillati</taxon>
        <taxon>Bacillota</taxon>
        <taxon>Bacilli</taxon>
        <taxon>Bacillales</taxon>
        <taxon>Bacillaceae</taxon>
        <taxon>Aeribacillus</taxon>
    </lineage>
</organism>